<evidence type="ECO:0000313" key="2">
    <source>
        <dbReference type="Proteomes" id="UP000324832"/>
    </source>
</evidence>
<sequence>MKLWKSLKISIGKPDSKGNPQELPQWHGQGYELDVFKSQTSLSTDSGLCTERGLRRTQIDITKPPGKRIGLKLAGK</sequence>
<organism evidence="1 2">
    <name type="scientific">Leptidea sinapis</name>
    <dbReference type="NCBI Taxonomy" id="189913"/>
    <lineage>
        <taxon>Eukaryota</taxon>
        <taxon>Metazoa</taxon>
        <taxon>Ecdysozoa</taxon>
        <taxon>Arthropoda</taxon>
        <taxon>Hexapoda</taxon>
        <taxon>Insecta</taxon>
        <taxon>Pterygota</taxon>
        <taxon>Neoptera</taxon>
        <taxon>Endopterygota</taxon>
        <taxon>Lepidoptera</taxon>
        <taxon>Glossata</taxon>
        <taxon>Ditrysia</taxon>
        <taxon>Papilionoidea</taxon>
        <taxon>Pieridae</taxon>
        <taxon>Dismorphiinae</taxon>
        <taxon>Leptidea</taxon>
    </lineage>
</organism>
<dbReference type="Proteomes" id="UP000324832">
    <property type="component" value="Unassembled WGS sequence"/>
</dbReference>
<proteinExistence type="predicted"/>
<evidence type="ECO:0000313" key="1">
    <source>
        <dbReference type="EMBL" id="VVC92248.1"/>
    </source>
</evidence>
<name>A0A5E4Q3H3_9NEOP</name>
<accession>A0A5E4Q3H3</accession>
<dbReference type="EMBL" id="FZQP02001238">
    <property type="protein sequence ID" value="VVC92248.1"/>
    <property type="molecule type" value="Genomic_DNA"/>
</dbReference>
<dbReference type="AlphaFoldDB" id="A0A5E4Q3H3"/>
<keyword evidence="2" id="KW-1185">Reference proteome</keyword>
<gene>
    <name evidence="1" type="ORF">LSINAPIS_LOCUS4737</name>
</gene>
<protein>
    <submittedName>
        <fullName evidence="1">Uncharacterized protein</fullName>
    </submittedName>
</protein>
<reference evidence="1 2" key="1">
    <citation type="submission" date="2017-07" db="EMBL/GenBank/DDBJ databases">
        <authorList>
            <person name="Talla V."/>
            <person name="Backstrom N."/>
        </authorList>
    </citation>
    <scope>NUCLEOTIDE SEQUENCE [LARGE SCALE GENOMIC DNA]</scope>
</reference>